<name>A0A9D9N2J5_9SPIR</name>
<dbReference type="AlphaFoldDB" id="A0A9D9N2J5"/>
<feature type="transmembrane region" description="Helical" evidence="6">
    <location>
        <begin position="24"/>
        <end position="44"/>
    </location>
</feature>
<keyword evidence="4 6" id="KW-1133">Transmembrane helix</keyword>
<dbReference type="PANTHER" id="PTHR23291:SF50">
    <property type="entry name" value="PROTEIN LIFEGUARD 4"/>
    <property type="match status" value="1"/>
</dbReference>
<evidence type="ECO:0000256" key="5">
    <source>
        <dbReference type="ARBA" id="ARBA00023136"/>
    </source>
</evidence>
<accession>A0A9D9N2J5</accession>
<dbReference type="PANTHER" id="PTHR23291">
    <property type="entry name" value="BAX INHIBITOR-RELATED"/>
    <property type="match status" value="1"/>
</dbReference>
<feature type="transmembrane region" description="Helical" evidence="6">
    <location>
        <begin position="204"/>
        <end position="224"/>
    </location>
</feature>
<feature type="transmembrane region" description="Helical" evidence="6">
    <location>
        <begin position="111"/>
        <end position="130"/>
    </location>
</feature>
<dbReference type="Pfam" id="PF01027">
    <property type="entry name" value="Bax1-I"/>
    <property type="match status" value="1"/>
</dbReference>
<protein>
    <submittedName>
        <fullName evidence="7">Bax inhibitor-1/YccA family protein</fullName>
    </submittedName>
</protein>
<proteinExistence type="inferred from homology"/>
<dbReference type="CDD" id="cd10432">
    <property type="entry name" value="BI-1-like_bacterial"/>
    <property type="match status" value="1"/>
</dbReference>
<dbReference type="GO" id="GO:0005886">
    <property type="term" value="C:plasma membrane"/>
    <property type="evidence" value="ECO:0007669"/>
    <property type="project" value="TreeGrafter"/>
</dbReference>
<gene>
    <name evidence="7" type="ORF">IAA81_07270</name>
</gene>
<organism evidence="7 8">
    <name type="scientific">Candidatus Gallitreponema excrementavium</name>
    <dbReference type="NCBI Taxonomy" id="2840840"/>
    <lineage>
        <taxon>Bacteria</taxon>
        <taxon>Pseudomonadati</taxon>
        <taxon>Spirochaetota</taxon>
        <taxon>Spirochaetia</taxon>
        <taxon>Spirochaetales</taxon>
        <taxon>Candidatus Gallitreponema</taxon>
    </lineage>
</organism>
<comment type="similarity">
    <text evidence="2 6">Belongs to the BI1 family.</text>
</comment>
<feature type="transmembrane region" description="Helical" evidence="6">
    <location>
        <begin position="166"/>
        <end position="183"/>
    </location>
</feature>
<feature type="transmembrane region" description="Helical" evidence="6">
    <location>
        <begin position="56"/>
        <end position="76"/>
    </location>
</feature>
<comment type="caution">
    <text evidence="7">The sequence shown here is derived from an EMBL/GenBank/DDBJ whole genome shotgun (WGS) entry which is preliminary data.</text>
</comment>
<keyword evidence="3 6" id="KW-0812">Transmembrane</keyword>
<evidence type="ECO:0000256" key="6">
    <source>
        <dbReference type="RuleBase" id="RU004379"/>
    </source>
</evidence>
<reference evidence="7" key="1">
    <citation type="submission" date="2020-10" db="EMBL/GenBank/DDBJ databases">
        <authorList>
            <person name="Gilroy R."/>
        </authorList>
    </citation>
    <scope>NUCLEOTIDE SEQUENCE</scope>
    <source>
        <strain evidence="7">10532</strain>
    </source>
</reference>
<keyword evidence="5 6" id="KW-0472">Membrane</keyword>
<dbReference type="InterPro" id="IPR006214">
    <property type="entry name" value="Bax_inhibitor_1-related"/>
</dbReference>
<dbReference type="Proteomes" id="UP000823638">
    <property type="component" value="Unassembled WGS sequence"/>
</dbReference>
<reference evidence="7" key="2">
    <citation type="journal article" date="2021" name="PeerJ">
        <title>Extensive microbial diversity within the chicken gut microbiome revealed by metagenomics and culture.</title>
        <authorList>
            <person name="Gilroy R."/>
            <person name="Ravi A."/>
            <person name="Getino M."/>
            <person name="Pursley I."/>
            <person name="Horton D.L."/>
            <person name="Alikhan N.F."/>
            <person name="Baker D."/>
            <person name="Gharbi K."/>
            <person name="Hall N."/>
            <person name="Watson M."/>
            <person name="Adriaenssens E.M."/>
            <person name="Foster-Nyarko E."/>
            <person name="Jarju S."/>
            <person name="Secka A."/>
            <person name="Antonio M."/>
            <person name="Oren A."/>
            <person name="Chaudhuri R.R."/>
            <person name="La Ragione R."/>
            <person name="Hildebrand F."/>
            <person name="Pallen M.J."/>
        </authorList>
    </citation>
    <scope>NUCLEOTIDE SEQUENCE</scope>
    <source>
        <strain evidence="7">10532</strain>
    </source>
</reference>
<feature type="transmembrane region" description="Helical" evidence="6">
    <location>
        <begin position="83"/>
        <end position="105"/>
    </location>
</feature>
<evidence type="ECO:0000256" key="1">
    <source>
        <dbReference type="ARBA" id="ARBA00004141"/>
    </source>
</evidence>
<evidence type="ECO:0000256" key="4">
    <source>
        <dbReference type="ARBA" id="ARBA00022989"/>
    </source>
</evidence>
<dbReference type="EMBL" id="JADIMM010000083">
    <property type="protein sequence ID" value="MBO8458012.1"/>
    <property type="molecule type" value="Genomic_DNA"/>
</dbReference>
<sequence length="232" mass="25045">MDAYNGLSASEKSEALAKSFMVKVYGWMVFALAVSGGIGFYLIKSGLIFKMLATPGIFYGCIILELVVVLAMSFLMNKMSVMVAGACLIAYSALNGVTFSVIGLAFDVRSIFSVFAITAGMFLAMSVYGAKTKASLNSAGRYLFMALIGILIASVVNIFLKSSGLEWIISLVAVAVFTGLTAYDTQKIIGISKYNDESEHFGKIAIFGALQLYLDFINIFIYLLRLFGSSKD</sequence>
<comment type="subcellular location">
    <subcellularLocation>
        <location evidence="1">Membrane</location>
        <topology evidence="1">Multi-pass membrane protein</topology>
    </subcellularLocation>
</comment>
<evidence type="ECO:0000313" key="8">
    <source>
        <dbReference type="Proteomes" id="UP000823638"/>
    </source>
</evidence>
<evidence type="ECO:0000313" key="7">
    <source>
        <dbReference type="EMBL" id="MBO8458012.1"/>
    </source>
</evidence>
<evidence type="ECO:0000256" key="3">
    <source>
        <dbReference type="ARBA" id="ARBA00022692"/>
    </source>
</evidence>
<feature type="transmembrane region" description="Helical" evidence="6">
    <location>
        <begin position="142"/>
        <end position="160"/>
    </location>
</feature>
<evidence type="ECO:0000256" key="2">
    <source>
        <dbReference type="ARBA" id="ARBA00010350"/>
    </source>
</evidence>